<organism evidence="1 2">
    <name type="scientific">Arctium lappa</name>
    <name type="common">Greater burdock</name>
    <name type="synonym">Lappa major</name>
    <dbReference type="NCBI Taxonomy" id="4217"/>
    <lineage>
        <taxon>Eukaryota</taxon>
        <taxon>Viridiplantae</taxon>
        <taxon>Streptophyta</taxon>
        <taxon>Embryophyta</taxon>
        <taxon>Tracheophyta</taxon>
        <taxon>Spermatophyta</taxon>
        <taxon>Magnoliopsida</taxon>
        <taxon>eudicotyledons</taxon>
        <taxon>Gunneridae</taxon>
        <taxon>Pentapetalae</taxon>
        <taxon>asterids</taxon>
        <taxon>campanulids</taxon>
        <taxon>Asterales</taxon>
        <taxon>Asteraceae</taxon>
        <taxon>Carduoideae</taxon>
        <taxon>Cardueae</taxon>
        <taxon>Arctiinae</taxon>
        <taxon>Arctium</taxon>
    </lineage>
</organism>
<reference evidence="2" key="1">
    <citation type="journal article" date="2022" name="Mol. Ecol. Resour.">
        <title>The genomes of chicory, endive, great burdock and yacon provide insights into Asteraceae palaeo-polyploidization history and plant inulin production.</title>
        <authorList>
            <person name="Fan W."/>
            <person name="Wang S."/>
            <person name="Wang H."/>
            <person name="Wang A."/>
            <person name="Jiang F."/>
            <person name="Liu H."/>
            <person name="Zhao H."/>
            <person name="Xu D."/>
            <person name="Zhang Y."/>
        </authorList>
    </citation>
    <scope>NUCLEOTIDE SEQUENCE [LARGE SCALE GENOMIC DNA]</scope>
    <source>
        <strain evidence="2">cv. Niubang</strain>
    </source>
</reference>
<sequence>MSERVTRSRSVVNPEMYPENEVIAEERMTNVNPTAIQGKSQGRPKGKAVQKTATQIGVSNVGTRGGKTSRGIRQNESVEIRDEQETSHQESSASVRCRKQKETDRVSDRR</sequence>
<gene>
    <name evidence="1" type="ORF">L6452_03424</name>
</gene>
<dbReference type="Proteomes" id="UP001055879">
    <property type="component" value="Linkage Group LG01"/>
</dbReference>
<comment type="caution">
    <text evidence="1">The sequence shown here is derived from an EMBL/GenBank/DDBJ whole genome shotgun (WGS) entry which is preliminary data.</text>
</comment>
<evidence type="ECO:0000313" key="1">
    <source>
        <dbReference type="EMBL" id="KAI3772242.1"/>
    </source>
</evidence>
<keyword evidence="2" id="KW-1185">Reference proteome</keyword>
<dbReference type="EMBL" id="CM042047">
    <property type="protein sequence ID" value="KAI3772242.1"/>
    <property type="molecule type" value="Genomic_DNA"/>
</dbReference>
<evidence type="ECO:0000313" key="2">
    <source>
        <dbReference type="Proteomes" id="UP001055879"/>
    </source>
</evidence>
<accession>A0ACB9FNT1</accession>
<name>A0ACB9FNT1_ARCLA</name>
<reference evidence="1 2" key="2">
    <citation type="journal article" date="2022" name="Mol. Ecol. Resour.">
        <title>The genomes of chicory, endive, great burdock and yacon provide insights into Asteraceae paleo-polyploidization history and plant inulin production.</title>
        <authorList>
            <person name="Fan W."/>
            <person name="Wang S."/>
            <person name="Wang H."/>
            <person name="Wang A."/>
            <person name="Jiang F."/>
            <person name="Liu H."/>
            <person name="Zhao H."/>
            <person name="Xu D."/>
            <person name="Zhang Y."/>
        </authorList>
    </citation>
    <scope>NUCLEOTIDE SEQUENCE [LARGE SCALE GENOMIC DNA]</scope>
    <source>
        <strain evidence="2">cv. Niubang</strain>
    </source>
</reference>
<proteinExistence type="predicted"/>
<protein>
    <submittedName>
        <fullName evidence="1">Uncharacterized protein</fullName>
    </submittedName>
</protein>